<dbReference type="Pfam" id="PF09614">
    <property type="entry name" value="Cas_Csy2"/>
    <property type="match status" value="2"/>
</dbReference>
<gene>
    <name evidence="1" type="ORF">AU255_03215</name>
</gene>
<dbReference type="CDD" id="cd09736">
    <property type="entry name" value="Csy2_I-F"/>
    <property type="match status" value="1"/>
</dbReference>
<dbReference type="NCBIfam" id="TIGR02565">
    <property type="entry name" value="cas_Csy2"/>
    <property type="match status" value="1"/>
</dbReference>
<dbReference type="InterPro" id="IPR013398">
    <property type="entry name" value="CRISPR-assoc_prot_Csy2"/>
</dbReference>
<comment type="caution">
    <text evidence="1">The sequence shown here is derived from an EMBL/GenBank/DDBJ whole genome shotgun (WGS) entry which is preliminary data.</text>
</comment>
<reference evidence="1 2" key="1">
    <citation type="submission" date="2015-12" db="EMBL/GenBank/DDBJ databases">
        <authorList>
            <person name="Shamseldin A."/>
            <person name="Moawad H."/>
            <person name="Abd El-Rahim W.M."/>
            <person name="Sadowsky M.J."/>
        </authorList>
    </citation>
    <scope>NUCLEOTIDE SEQUENCE [LARGE SCALE GENOMIC DNA]</scope>
    <source>
        <strain evidence="1 2">WF1</strain>
    </source>
</reference>
<accession>A0A1V8M5T8</accession>
<dbReference type="EMBL" id="LPUF01000001">
    <property type="protein sequence ID" value="OQK16925.1"/>
    <property type="molecule type" value="Genomic_DNA"/>
</dbReference>
<organism evidence="1 2">
    <name type="scientific">Methyloprofundus sedimenti</name>
    <dbReference type="NCBI Taxonomy" id="1420851"/>
    <lineage>
        <taxon>Bacteria</taxon>
        <taxon>Pseudomonadati</taxon>
        <taxon>Pseudomonadota</taxon>
        <taxon>Gammaproteobacteria</taxon>
        <taxon>Methylococcales</taxon>
        <taxon>Methylococcaceae</taxon>
        <taxon>Methyloprofundus</taxon>
    </lineage>
</organism>
<dbReference type="STRING" id="1420851.AU255_03215"/>
<evidence type="ECO:0008006" key="3">
    <source>
        <dbReference type="Google" id="ProtNLM"/>
    </source>
</evidence>
<dbReference type="OrthoDB" id="1550641at2"/>
<proteinExistence type="predicted"/>
<dbReference type="AlphaFoldDB" id="A0A1V8M5T8"/>
<sequence>MSQYILLNRIKVQNANAIAGFTWGFPAITHFLGFTHNLARKLAESDRFKDISLTGCAVISHQHHVHTYRSSYDIEFTQSRNPPYLDSHNKADTPPVIEEGKMNMTVSLLIGYEGNIGNRQDSFIKWLSKTCLLQRLAGGTILNIKNIESYTLDENNIRIIKRKLLPAFVLIDRSNFLEEHYQTKLTENNEVELLEAWLDFVALKQKARPKSDLINKYIQTLNKNNSDNLQETQLFESWQKHLQTPYQQELIPDELITYFNELEKSKAHEKLLAQWQNYCKPDEKTDADWEYIDKPKTGYLVPIMTGYKAISKVYENKDVENTRDDETDVCFVESAHSIGEWQSVHRLKNVDEISHCLWHYDYEENWYLCKQKQIQQQETSNNEIIIENPNDDF</sequence>
<dbReference type="Proteomes" id="UP000191980">
    <property type="component" value="Unassembled WGS sequence"/>
</dbReference>
<dbReference type="RefSeq" id="WP_080521541.1">
    <property type="nucleotide sequence ID" value="NZ_LPUF01000001.1"/>
</dbReference>
<evidence type="ECO:0000313" key="2">
    <source>
        <dbReference type="Proteomes" id="UP000191980"/>
    </source>
</evidence>
<protein>
    <recommendedName>
        <fullName evidence="3">Type I-F CRISPR-associated protein Csy2</fullName>
    </recommendedName>
</protein>
<name>A0A1V8M5T8_9GAMM</name>
<evidence type="ECO:0000313" key="1">
    <source>
        <dbReference type="EMBL" id="OQK16925.1"/>
    </source>
</evidence>
<keyword evidence="2" id="KW-1185">Reference proteome</keyword>